<evidence type="ECO:0000313" key="2">
    <source>
        <dbReference type="Proteomes" id="UP000063699"/>
    </source>
</evidence>
<sequence length="84" mass="8997">MLIEMQRVLANGLAMRDKVVHGAEADDPVPSHRLVSEAIRVGGRVRGEVGHAGPAGQGQCRLRPDFRWCDRVAAPGRLSGGVTE</sequence>
<evidence type="ECO:0000313" key="1">
    <source>
        <dbReference type="EMBL" id="ALG11504.1"/>
    </source>
</evidence>
<proteinExistence type="predicted"/>
<dbReference type="EMBL" id="CP012752">
    <property type="protein sequence ID" value="ALG11504.1"/>
    <property type="molecule type" value="Genomic_DNA"/>
</dbReference>
<protein>
    <submittedName>
        <fullName evidence="1">Uncharacterized protein</fullName>
    </submittedName>
</protein>
<dbReference type="Proteomes" id="UP000063699">
    <property type="component" value="Chromosome"/>
</dbReference>
<dbReference type="KEGG" id="kphy:AOZ06_35700"/>
<dbReference type="STRING" id="860235.AOZ06_35700"/>
<reference evidence="1 2" key="1">
    <citation type="submission" date="2015-07" db="EMBL/GenBank/DDBJ databases">
        <title>Genome sequencing of Kibdelosporangium phytohabitans.</title>
        <authorList>
            <person name="Qin S."/>
            <person name="Xing K."/>
        </authorList>
    </citation>
    <scope>NUCLEOTIDE SEQUENCE [LARGE SCALE GENOMIC DNA]</scope>
    <source>
        <strain evidence="1 2">KLBMP1111</strain>
    </source>
</reference>
<gene>
    <name evidence="1" type="ORF">AOZ06_35700</name>
</gene>
<organism evidence="1 2">
    <name type="scientific">Kibdelosporangium phytohabitans</name>
    <dbReference type="NCBI Taxonomy" id="860235"/>
    <lineage>
        <taxon>Bacteria</taxon>
        <taxon>Bacillati</taxon>
        <taxon>Actinomycetota</taxon>
        <taxon>Actinomycetes</taxon>
        <taxon>Pseudonocardiales</taxon>
        <taxon>Pseudonocardiaceae</taxon>
        <taxon>Kibdelosporangium</taxon>
    </lineage>
</organism>
<name>A0A0N9I5V3_9PSEU</name>
<dbReference type="AlphaFoldDB" id="A0A0N9I5V3"/>
<accession>A0A0N9I5V3</accession>
<keyword evidence="2" id="KW-1185">Reference proteome</keyword>
<dbReference type="RefSeq" id="WP_054293405.1">
    <property type="nucleotide sequence ID" value="NZ_CP012752.1"/>
</dbReference>